<feature type="region of interest" description="Disordered" evidence="6">
    <location>
        <begin position="687"/>
        <end position="713"/>
    </location>
</feature>
<dbReference type="Pfam" id="PF00648">
    <property type="entry name" value="Peptidase_C2"/>
    <property type="match status" value="1"/>
</dbReference>
<feature type="compositionally biased region" description="Basic and acidic residues" evidence="6">
    <location>
        <begin position="51"/>
        <end position="61"/>
    </location>
</feature>
<dbReference type="InterPro" id="IPR022684">
    <property type="entry name" value="Calpain_cysteine_protease"/>
</dbReference>
<feature type="compositionally biased region" description="Acidic residues" evidence="6">
    <location>
        <begin position="802"/>
        <end position="825"/>
    </location>
</feature>
<evidence type="ECO:0000256" key="3">
    <source>
        <dbReference type="ARBA" id="ARBA00022801"/>
    </source>
</evidence>
<evidence type="ECO:0000259" key="7">
    <source>
        <dbReference type="PROSITE" id="PS50203"/>
    </source>
</evidence>
<evidence type="ECO:0000256" key="1">
    <source>
        <dbReference type="ARBA" id="ARBA00007623"/>
    </source>
</evidence>
<feature type="active site" evidence="5">
    <location>
        <position position="428"/>
    </location>
</feature>
<feature type="region of interest" description="Disordered" evidence="6">
    <location>
        <begin position="116"/>
        <end position="138"/>
    </location>
</feature>
<dbReference type="InterPro" id="IPR038765">
    <property type="entry name" value="Papain-like_cys_pep_sf"/>
</dbReference>
<evidence type="ECO:0000313" key="8">
    <source>
        <dbReference type="EMBL" id="KAK5099579.1"/>
    </source>
</evidence>
<reference evidence="8 9" key="1">
    <citation type="submission" date="2023-08" db="EMBL/GenBank/DDBJ databases">
        <title>Black Yeasts Isolated from many extreme environments.</title>
        <authorList>
            <person name="Coleine C."/>
            <person name="Stajich J.E."/>
            <person name="Selbmann L."/>
        </authorList>
    </citation>
    <scope>NUCLEOTIDE SEQUENCE [LARGE SCALE GENOMIC DNA]</scope>
    <source>
        <strain evidence="8 9">CCFEE 5885</strain>
    </source>
</reference>
<evidence type="ECO:0000313" key="9">
    <source>
        <dbReference type="Proteomes" id="UP001345013"/>
    </source>
</evidence>
<feature type="compositionally biased region" description="Basic and acidic residues" evidence="6">
    <location>
        <begin position="751"/>
        <end position="788"/>
    </location>
</feature>
<dbReference type="PANTHER" id="PTHR10183">
    <property type="entry name" value="CALPAIN"/>
    <property type="match status" value="1"/>
</dbReference>
<feature type="compositionally biased region" description="Acidic residues" evidence="6">
    <location>
        <begin position="698"/>
        <end position="710"/>
    </location>
</feature>
<dbReference type="CDD" id="cd00044">
    <property type="entry name" value="CysPc"/>
    <property type="match status" value="1"/>
</dbReference>
<evidence type="ECO:0000256" key="2">
    <source>
        <dbReference type="ARBA" id="ARBA00022670"/>
    </source>
</evidence>
<keyword evidence="2 5" id="KW-0645">Protease</keyword>
<comment type="similarity">
    <text evidence="1">Belongs to the peptidase C2 family.</text>
</comment>
<dbReference type="SUPFAM" id="SSF54001">
    <property type="entry name" value="Cysteine proteinases"/>
    <property type="match status" value="1"/>
</dbReference>
<feature type="active site" evidence="5">
    <location>
        <position position="231"/>
    </location>
</feature>
<dbReference type="EMBL" id="JAVRRG010000009">
    <property type="protein sequence ID" value="KAK5099579.1"/>
    <property type="molecule type" value="Genomic_DNA"/>
</dbReference>
<feature type="domain" description="Calpain catalytic" evidence="7">
    <location>
        <begin position="202"/>
        <end position="504"/>
    </location>
</feature>
<keyword evidence="4 5" id="KW-0788">Thiol protease</keyword>
<proteinExistence type="inferred from homology"/>
<keyword evidence="9" id="KW-1185">Reference proteome</keyword>
<accession>A0ABR0KL19</accession>
<dbReference type="SMART" id="SM00230">
    <property type="entry name" value="CysPc"/>
    <property type="match status" value="1"/>
</dbReference>
<feature type="region of interest" description="Disordered" evidence="6">
    <location>
        <begin position="742"/>
        <end position="825"/>
    </location>
</feature>
<sequence length="825" mass="93587">MSKATPTARVMPKHLRTTHAQPNHGRLSIRPADLRARPHTVGNVGDDAEGREDGEADTKAVDEEEAGNEPVETSAAPAPSAEAGKKKKPKLHPQERINNLWKNYDPEYLGKATRILPEPIPTSTATKRSTPKSQNAAESYREARAQCEQSVRKIIDECLSLNQKYTDVHFDLERDLKVTRKRDCIDGLVQSDEDIDHPADVKRVTDIFEDPKFYSDGAGFDDIMQGSTGDCWMMSAFSVLSCSEHLIHSVCVIQDQEVGVYGFVFFRDGEWHPTIIDDKLYLSSLSFDEDANIAIPQTWGKDQEQKYIELFQRGSKALYFARCRDDNETWVPLLEKALAKAHGGYDALRGGQTGEAIEDLTGGVTTEIYTTNILSKEKFWKNELRKMGQEFMFDASDPVYREWQGWDETNLWTSRVRKQRRKGIVQRHAYAVLDTYEGYGERLVKVRNPWGQEEWAGAWSDGSSQWTPTWLGRLDHKFGDDGIFWMSYKDLLNQYKHINRTRIFDESWYTSQKWASVQVPFSTVDYQQTKFTIDVPGDTETVIVLSQLDSRYFQGLEGKYDYRLQFRISKSDNEDDYIARSKPNYELDRSTNVELYLKQGTYTVLIKVEALDYGRVGPEEVIKANLPHRKEKVTTIGRLYDLAHQKGQPGTEEVEDAVVEEKADTEEGTQTEDAAEVVAVPAAAPSPVTINIGTTPGEEADSDTDEDDEAKEPWNATCVVGLRVYSKQPELGVKVIWPPKPKQAETIKTPAQDRDAITKAPQEEVEKKATQVEDARQNNEIRKEKQEEDAGEDAWQDAGENATEDAGENEEREVESEDEDVESDE</sequence>
<evidence type="ECO:0000256" key="6">
    <source>
        <dbReference type="SAM" id="MobiDB-lite"/>
    </source>
</evidence>
<protein>
    <recommendedName>
        <fullName evidence="7">Calpain catalytic domain-containing protein</fullName>
    </recommendedName>
</protein>
<organism evidence="8 9">
    <name type="scientific">Lithohypha guttulata</name>
    <dbReference type="NCBI Taxonomy" id="1690604"/>
    <lineage>
        <taxon>Eukaryota</taxon>
        <taxon>Fungi</taxon>
        <taxon>Dikarya</taxon>
        <taxon>Ascomycota</taxon>
        <taxon>Pezizomycotina</taxon>
        <taxon>Eurotiomycetes</taxon>
        <taxon>Chaetothyriomycetidae</taxon>
        <taxon>Chaetothyriales</taxon>
        <taxon>Trichomeriaceae</taxon>
        <taxon>Lithohypha</taxon>
    </lineage>
</organism>
<feature type="compositionally biased region" description="Polar residues" evidence="6">
    <location>
        <begin position="121"/>
        <end position="137"/>
    </location>
</feature>
<comment type="caution">
    <text evidence="8">The sequence shown here is derived from an EMBL/GenBank/DDBJ whole genome shotgun (WGS) entry which is preliminary data.</text>
</comment>
<evidence type="ECO:0000256" key="5">
    <source>
        <dbReference type="PROSITE-ProRule" id="PRU00239"/>
    </source>
</evidence>
<dbReference type="PROSITE" id="PS50203">
    <property type="entry name" value="CALPAIN_CAT"/>
    <property type="match status" value="1"/>
</dbReference>
<evidence type="ECO:0000256" key="4">
    <source>
        <dbReference type="ARBA" id="ARBA00022807"/>
    </source>
</evidence>
<dbReference type="PRINTS" id="PR00704">
    <property type="entry name" value="CALPAIN"/>
</dbReference>
<feature type="region of interest" description="Disordered" evidence="6">
    <location>
        <begin position="1"/>
        <end position="94"/>
    </location>
</feature>
<dbReference type="InterPro" id="IPR001300">
    <property type="entry name" value="Peptidase_C2_calpain_cat"/>
</dbReference>
<dbReference type="PROSITE" id="PS00139">
    <property type="entry name" value="THIOL_PROTEASE_CYS"/>
    <property type="match status" value="1"/>
</dbReference>
<dbReference type="InterPro" id="IPR000169">
    <property type="entry name" value="Pept_cys_AS"/>
</dbReference>
<feature type="active site" evidence="5">
    <location>
        <position position="448"/>
    </location>
</feature>
<dbReference type="Gene3D" id="3.90.70.10">
    <property type="entry name" value="Cysteine proteinases"/>
    <property type="match status" value="1"/>
</dbReference>
<gene>
    <name evidence="8" type="ORF">LTR24_001238</name>
</gene>
<keyword evidence="3 5" id="KW-0378">Hydrolase</keyword>
<dbReference type="Proteomes" id="UP001345013">
    <property type="component" value="Unassembled WGS sequence"/>
</dbReference>
<dbReference type="PANTHER" id="PTHR10183:SF379">
    <property type="entry name" value="CALPAIN-5"/>
    <property type="match status" value="1"/>
</dbReference>
<name>A0ABR0KL19_9EURO</name>